<dbReference type="Pfam" id="PF00370">
    <property type="entry name" value="FGGY_N"/>
    <property type="match status" value="1"/>
</dbReference>
<dbReference type="PROSITE" id="PS00933">
    <property type="entry name" value="FGGY_KINASES_1"/>
    <property type="match status" value="1"/>
</dbReference>
<reference evidence="13 14" key="1">
    <citation type="submission" date="2018-01" db="EMBL/GenBank/DDBJ databases">
        <title>Lactibacter flavus gen. nov., sp. nov., a novel bacterium of the family Propionibacteriaceae isolated from raw milk and dairy products.</title>
        <authorList>
            <person name="Wenning M."/>
            <person name="Breitenwieser F."/>
            <person name="Huptas C."/>
            <person name="von Neubeck M."/>
            <person name="Busse H.-J."/>
            <person name="Scherer S."/>
        </authorList>
    </citation>
    <scope>NUCLEOTIDE SEQUENCE [LARGE SCALE GENOMIC DNA]</scope>
    <source>
        <strain evidence="13 14">VG341</strain>
    </source>
</reference>
<evidence type="ECO:0000259" key="12">
    <source>
        <dbReference type="Pfam" id="PF02782"/>
    </source>
</evidence>
<dbReference type="GO" id="GO:0042732">
    <property type="term" value="P:D-xylose metabolic process"/>
    <property type="evidence" value="ECO:0007669"/>
    <property type="project" value="UniProtKB-KW"/>
</dbReference>
<keyword evidence="5 8" id="KW-0418">Kinase</keyword>
<comment type="caution">
    <text evidence="13">The sequence shown here is derived from an EMBL/GenBank/DDBJ whole genome shotgun (WGS) entry which is preliminary data.</text>
</comment>
<dbReference type="RefSeq" id="WP_129459612.1">
    <property type="nucleotide sequence ID" value="NZ_PPCV01000010.1"/>
</dbReference>
<evidence type="ECO:0000256" key="4">
    <source>
        <dbReference type="ARBA" id="ARBA00022741"/>
    </source>
</evidence>
<dbReference type="CDD" id="cd07809">
    <property type="entry name" value="ASKHA_NBD_FGGY_BaXK-like"/>
    <property type="match status" value="1"/>
</dbReference>
<evidence type="ECO:0000259" key="11">
    <source>
        <dbReference type="Pfam" id="PF00370"/>
    </source>
</evidence>
<evidence type="ECO:0000313" key="14">
    <source>
        <dbReference type="Proteomes" id="UP000290624"/>
    </source>
</evidence>
<dbReference type="PIRSF" id="PIRSF000538">
    <property type="entry name" value="GlpK"/>
    <property type="match status" value="1"/>
</dbReference>
<dbReference type="InterPro" id="IPR018485">
    <property type="entry name" value="FGGY_C"/>
</dbReference>
<dbReference type="EMBL" id="PPCV01000010">
    <property type="protein sequence ID" value="RXW31336.1"/>
    <property type="molecule type" value="Genomic_DNA"/>
</dbReference>
<proteinExistence type="inferred from homology"/>
<organism evidence="13 14">
    <name type="scientific">Propioniciclava flava</name>
    <dbReference type="NCBI Taxonomy" id="2072026"/>
    <lineage>
        <taxon>Bacteria</taxon>
        <taxon>Bacillati</taxon>
        <taxon>Actinomycetota</taxon>
        <taxon>Actinomycetes</taxon>
        <taxon>Propionibacteriales</taxon>
        <taxon>Propionibacteriaceae</taxon>
        <taxon>Propioniciclava</taxon>
    </lineage>
</organism>
<evidence type="ECO:0000256" key="8">
    <source>
        <dbReference type="HAMAP-Rule" id="MF_02220"/>
    </source>
</evidence>
<dbReference type="PANTHER" id="PTHR43095">
    <property type="entry name" value="SUGAR KINASE"/>
    <property type="match status" value="1"/>
</dbReference>
<evidence type="ECO:0000256" key="1">
    <source>
        <dbReference type="ARBA" id="ARBA00009156"/>
    </source>
</evidence>
<dbReference type="GO" id="GO:0004856">
    <property type="term" value="F:D-xylulokinase activity"/>
    <property type="evidence" value="ECO:0007669"/>
    <property type="project" value="UniProtKB-UniRule"/>
</dbReference>
<dbReference type="SUPFAM" id="SSF53067">
    <property type="entry name" value="Actin-like ATPase domain"/>
    <property type="match status" value="2"/>
</dbReference>
<comment type="function">
    <text evidence="8">Catalyzes the phosphorylation of D-xylulose to D-xylulose 5-phosphate.</text>
</comment>
<dbReference type="Gene3D" id="3.30.420.40">
    <property type="match status" value="2"/>
</dbReference>
<keyword evidence="4 8" id="KW-0547">Nucleotide-binding</keyword>
<dbReference type="InterPro" id="IPR043129">
    <property type="entry name" value="ATPase_NBD"/>
</dbReference>
<dbReference type="InterPro" id="IPR018483">
    <property type="entry name" value="Carb_kinase_FGGY_CS"/>
</dbReference>
<feature type="site" description="Important for activity" evidence="8">
    <location>
        <position position="8"/>
    </location>
</feature>
<comment type="similarity">
    <text evidence="1 8 9">Belongs to the FGGY kinase family.</text>
</comment>
<evidence type="ECO:0000256" key="9">
    <source>
        <dbReference type="RuleBase" id="RU003733"/>
    </source>
</evidence>
<keyword evidence="6 8" id="KW-0067">ATP-binding</keyword>
<dbReference type="GO" id="GO:0005524">
    <property type="term" value="F:ATP binding"/>
    <property type="evidence" value="ECO:0007669"/>
    <property type="project" value="UniProtKB-UniRule"/>
</dbReference>
<evidence type="ECO:0000313" key="13">
    <source>
        <dbReference type="EMBL" id="RXW31336.1"/>
    </source>
</evidence>
<dbReference type="Proteomes" id="UP000290624">
    <property type="component" value="Unassembled WGS sequence"/>
</dbReference>
<evidence type="ECO:0000256" key="10">
    <source>
        <dbReference type="RuleBase" id="RU364073"/>
    </source>
</evidence>
<feature type="active site" description="Proton acceptor" evidence="8">
    <location>
        <position position="236"/>
    </location>
</feature>
<dbReference type="Pfam" id="PF02782">
    <property type="entry name" value="FGGY_C"/>
    <property type="match status" value="1"/>
</dbReference>
<feature type="binding site" evidence="8">
    <location>
        <begin position="71"/>
        <end position="72"/>
    </location>
    <ligand>
        <name>substrate</name>
    </ligand>
</feature>
<evidence type="ECO:0000256" key="3">
    <source>
        <dbReference type="ARBA" id="ARBA00022679"/>
    </source>
</evidence>
<protein>
    <recommendedName>
        <fullName evidence="8 10">Xylulose kinase</fullName>
        <shortName evidence="8 10">Xylulokinase</shortName>
        <ecNumber evidence="8 10">2.7.1.17</ecNumber>
    </recommendedName>
</protein>
<sequence>MTLVAGVDTSTQSCKVLVFDAESGALIRQGSAKHPDATECHPDAWWAAFEAASAMAGGLGDVAAISVGGQQHGMVLLDAHGEVIRPAQLWNDTKSGQAAADLVAELGAETWVQATGLMLVPSFTVTKLRWIADHEPENAARIAAICLPHDWLTWQLRGGSDLSLLTTDRSEASGTGYFDPQTGQYRRDLLAHALRRDEAGVADIVLPRVLAPHEAAGHGAASLGFDAALIGPGCGDNAGAALGLSHVPGSVTVSIGTSGVVCAVSTTAVRDVSGLVAGFADAQGNYLPLIATINGARILQATAHLLGTDFAGLDTLALSAEPGAGGLVLVPHFDGERTPNLPDAAGTLAGMTLANLTQPNLARASVEGLLCLLGVGMEAQRAQGVRIDSVTLIGGGSQSLAVREVAPAILGVPVEVPEPGEYVARGAARQAAWVLAGGEQPPAWAPIPATTFTAAPTPQIQQRYDRVAAQVSGLNPR</sequence>
<dbReference type="InterPro" id="IPR000577">
    <property type="entry name" value="Carb_kinase_FGGY"/>
</dbReference>
<dbReference type="InterPro" id="IPR050406">
    <property type="entry name" value="FGGY_Carb_Kinase"/>
</dbReference>
<dbReference type="HAMAP" id="MF_02220">
    <property type="entry name" value="XylB"/>
    <property type="match status" value="1"/>
</dbReference>
<dbReference type="NCBIfam" id="TIGR01312">
    <property type="entry name" value="XylB"/>
    <property type="match status" value="1"/>
</dbReference>
<name>A0A4Q2EFD9_9ACTN</name>
<dbReference type="GO" id="GO:0005998">
    <property type="term" value="P:xylulose catabolic process"/>
    <property type="evidence" value="ECO:0007669"/>
    <property type="project" value="UniProtKB-UniRule"/>
</dbReference>
<dbReference type="PANTHER" id="PTHR43095:SF5">
    <property type="entry name" value="XYLULOSE KINASE"/>
    <property type="match status" value="1"/>
</dbReference>
<accession>A0A4Q2EFD9</accession>
<keyword evidence="7 8" id="KW-0119">Carbohydrate metabolism</keyword>
<keyword evidence="3 8" id="KW-0808">Transferase</keyword>
<keyword evidence="14" id="KW-1185">Reference proteome</keyword>
<evidence type="ECO:0000256" key="2">
    <source>
        <dbReference type="ARBA" id="ARBA00022629"/>
    </source>
</evidence>
<feature type="domain" description="Carbohydrate kinase FGGY N-terminal" evidence="11">
    <location>
        <begin position="4"/>
        <end position="243"/>
    </location>
</feature>
<feature type="domain" description="Carbohydrate kinase FGGY C-terminal" evidence="12">
    <location>
        <begin position="252"/>
        <end position="433"/>
    </location>
</feature>
<dbReference type="InterPro" id="IPR018484">
    <property type="entry name" value="FGGY_N"/>
</dbReference>
<dbReference type="PROSITE" id="PS00445">
    <property type="entry name" value="FGGY_KINASES_2"/>
    <property type="match status" value="1"/>
</dbReference>
<dbReference type="OrthoDB" id="9805576at2"/>
<dbReference type="AlphaFoldDB" id="A0A4Q2EFD9"/>
<dbReference type="EC" id="2.7.1.17" evidence="8 10"/>
<evidence type="ECO:0000256" key="6">
    <source>
        <dbReference type="ARBA" id="ARBA00022840"/>
    </source>
</evidence>
<keyword evidence="2 8" id="KW-0859">Xylose metabolism</keyword>
<gene>
    <name evidence="8 10 13" type="primary">xylB</name>
    <name evidence="13" type="ORF">C1706_12745</name>
</gene>
<dbReference type="InterPro" id="IPR006000">
    <property type="entry name" value="Xylulokinase"/>
</dbReference>
<evidence type="ECO:0000256" key="5">
    <source>
        <dbReference type="ARBA" id="ARBA00022777"/>
    </source>
</evidence>
<evidence type="ECO:0000256" key="7">
    <source>
        <dbReference type="ARBA" id="ARBA00023277"/>
    </source>
</evidence>
<comment type="catalytic activity">
    <reaction evidence="8 10">
        <text>D-xylulose + ATP = D-xylulose 5-phosphate + ADP + H(+)</text>
        <dbReference type="Rhea" id="RHEA:10964"/>
        <dbReference type="ChEBI" id="CHEBI:15378"/>
        <dbReference type="ChEBI" id="CHEBI:17140"/>
        <dbReference type="ChEBI" id="CHEBI:30616"/>
        <dbReference type="ChEBI" id="CHEBI:57737"/>
        <dbReference type="ChEBI" id="CHEBI:456216"/>
        <dbReference type="EC" id="2.7.1.17"/>
    </reaction>
</comment>